<dbReference type="SMART" id="SM00906">
    <property type="entry name" value="Fungal_trans"/>
    <property type="match status" value="1"/>
</dbReference>
<dbReference type="PROSITE" id="PS00463">
    <property type="entry name" value="ZN2_CY6_FUNGAL_1"/>
    <property type="match status" value="2"/>
</dbReference>
<keyword evidence="3" id="KW-0539">Nucleus</keyword>
<dbReference type="GO" id="GO:0003677">
    <property type="term" value="F:DNA binding"/>
    <property type="evidence" value="ECO:0007669"/>
    <property type="project" value="InterPro"/>
</dbReference>
<dbReference type="GO" id="GO:0000981">
    <property type="term" value="F:DNA-binding transcription factor activity, RNA polymerase II-specific"/>
    <property type="evidence" value="ECO:0007669"/>
    <property type="project" value="InterPro"/>
</dbReference>
<keyword evidence="6" id="KW-1185">Reference proteome</keyword>
<dbReference type="AlphaFoldDB" id="A0A9P9E9E2"/>
<gene>
    <name evidence="5" type="ORF">B0J11DRAFT_149729</name>
</gene>
<dbReference type="Gene3D" id="4.10.240.10">
    <property type="entry name" value="Zn(2)-C6 fungal-type DNA-binding domain"/>
    <property type="match status" value="2"/>
</dbReference>
<dbReference type="SUPFAM" id="SSF57701">
    <property type="entry name" value="Zn2/Cys6 DNA-binding domain"/>
    <property type="match status" value="2"/>
</dbReference>
<comment type="subcellular location">
    <subcellularLocation>
        <location evidence="1">Nucleus</location>
    </subcellularLocation>
</comment>
<dbReference type="GO" id="GO:0006351">
    <property type="term" value="P:DNA-templated transcription"/>
    <property type="evidence" value="ECO:0007669"/>
    <property type="project" value="InterPro"/>
</dbReference>
<evidence type="ECO:0000259" key="4">
    <source>
        <dbReference type="PROSITE" id="PS50048"/>
    </source>
</evidence>
<name>A0A9P9E9E2_9PLEO</name>
<dbReference type="OrthoDB" id="4337792at2759"/>
<dbReference type="InterPro" id="IPR007219">
    <property type="entry name" value="XnlR_reg_dom"/>
</dbReference>
<dbReference type="PROSITE" id="PS50048">
    <property type="entry name" value="ZN2_CY6_FUNGAL_2"/>
    <property type="match status" value="2"/>
</dbReference>
<dbReference type="Pfam" id="PF04082">
    <property type="entry name" value="Fungal_trans"/>
    <property type="match status" value="1"/>
</dbReference>
<proteinExistence type="predicted"/>
<dbReference type="Pfam" id="PF00172">
    <property type="entry name" value="Zn_clus"/>
    <property type="match status" value="2"/>
</dbReference>
<evidence type="ECO:0000256" key="3">
    <source>
        <dbReference type="ARBA" id="ARBA00023242"/>
    </source>
</evidence>
<sequence length="642" mass="72347">MHIRDILTCVRCRESKRRCDKTKPACLRCRRAGVSCSYGPTHESIDPPGNGHETGVSGVSLEQDVSSNSRFETSSFVASELDDVPVMNEDRDNLVKKRNRACLSCFRCHRMKIKCDKKQPCGRCLISGQEGTCIYTHKPQMTSVTPDIPYTLAGENLEGVLATWVLRHRGSSNWQALLTKSDSLDRHRILSIMNAAFREQEGAEIKYQGEAILPGNYPFGSPEAATYSSLGGVLTFIERFRFTYQDCIEGYMNLYHPVYPILDVHSFVTQVSAFWANPSEANFSWLSLFLTVLGLGTFAITHSQERSLDAFYAAESCIAKTPFMFRPTVLSVRTLAIMIVAKQAVNATCWALDSCWNTMGIMVRLAVMLRLHRGGRADLSETDRSSSRHLWNVIVYLELQLSLITGEPSLLPSDGIFSSNETVSSDNNTAEDEVWSFILPESFPVISHFLSRVNTNNETIYYEDVLQYDSEIRHRLNYLSNNENDGLRGLALDIFYRRVLSCLHRNLALHPDAPTLYPTSYWSSLECALALLLHYLKLNDQLNLPRNCDLLIRPFMLDFSSASLTVCLHLSRTDAPLAESECGIPPRQTIIDTLGSCLDILAKHKEYSLCYRSGYRLLRSVYNSIPDIAANKPPRIQDNFSS</sequence>
<organism evidence="5 6">
    <name type="scientific">Dendryphion nanum</name>
    <dbReference type="NCBI Taxonomy" id="256645"/>
    <lineage>
        <taxon>Eukaryota</taxon>
        <taxon>Fungi</taxon>
        <taxon>Dikarya</taxon>
        <taxon>Ascomycota</taxon>
        <taxon>Pezizomycotina</taxon>
        <taxon>Dothideomycetes</taxon>
        <taxon>Pleosporomycetidae</taxon>
        <taxon>Pleosporales</taxon>
        <taxon>Torulaceae</taxon>
        <taxon>Dendryphion</taxon>
    </lineage>
</organism>
<keyword evidence="2" id="KW-0479">Metal-binding</keyword>
<reference evidence="5" key="1">
    <citation type="journal article" date="2021" name="Nat. Commun.">
        <title>Genetic determinants of endophytism in the Arabidopsis root mycobiome.</title>
        <authorList>
            <person name="Mesny F."/>
            <person name="Miyauchi S."/>
            <person name="Thiergart T."/>
            <person name="Pickel B."/>
            <person name="Atanasova L."/>
            <person name="Karlsson M."/>
            <person name="Huettel B."/>
            <person name="Barry K.W."/>
            <person name="Haridas S."/>
            <person name="Chen C."/>
            <person name="Bauer D."/>
            <person name="Andreopoulos W."/>
            <person name="Pangilinan J."/>
            <person name="LaButti K."/>
            <person name="Riley R."/>
            <person name="Lipzen A."/>
            <person name="Clum A."/>
            <person name="Drula E."/>
            <person name="Henrissat B."/>
            <person name="Kohler A."/>
            <person name="Grigoriev I.V."/>
            <person name="Martin F.M."/>
            <person name="Hacquard S."/>
        </authorList>
    </citation>
    <scope>NUCLEOTIDE SEQUENCE</scope>
    <source>
        <strain evidence="5">MPI-CAGE-CH-0243</strain>
    </source>
</reference>
<dbReference type="EMBL" id="JAGMWT010000002">
    <property type="protein sequence ID" value="KAH7135024.1"/>
    <property type="molecule type" value="Genomic_DNA"/>
</dbReference>
<feature type="domain" description="Zn(2)-C6 fungal-type" evidence="4">
    <location>
        <begin position="104"/>
        <end position="135"/>
    </location>
</feature>
<dbReference type="CDD" id="cd12148">
    <property type="entry name" value="fungal_TF_MHR"/>
    <property type="match status" value="1"/>
</dbReference>
<dbReference type="InterPro" id="IPR036864">
    <property type="entry name" value="Zn2-C6_fun-type_DNA-bd_sf"/>
</dbReference>
<evidence type="ECO:0000256" key="1">
    <source>
        <dbReference type="ARBA" id="ARBA00004123"/>
    </source>
</evidence>
<protein>
    <recommendedName>
        <fullName evidence="4">Zn(2)-C6 fungal-type domain-containing protein</fullName>
    </recommendedName>
</protein>
<comment type="caution">
    <text evidence="5">The sequence shown here is derived from an EMBL/GenBank/DDBJ whole genome shotgun (WGS) entry which is preliminary data.</text>
</comment>
<dbReference type="InterPro" id="IPR050613">
    <property type="entry name" value="Sec_Metabolite_Reg"/>
</dbReference>
<accession>A0A9P9E9E2</accession>
<dbReference type="PANTHER" id="PTHR31001">
    <property type="entry name" value="UNCHARACTERIZED TRANSCRIPTIONAL REGULATORY PROTEIN"/>
    <property type="match status" value="1"/>
</dbReference>
<evidence type="ECO:0000313" key="5">
    <source>
        <dbReference type="EMBL" id="KAH7135024.1"/>
    </source>
</evidence>
<dbReference type="GO" id="GO:0005634">
    <property type="term" value="C:nucleus"/>
    <property type="evidence" value="ECO:0007669"/>
    <property type="project" value="UniProtKB-SubCell"/>
</dbReference>
<evidence type="ECO:0000313" key="6">
    <source>
        <dbReference type="Proteomes" id="UP000700596"/>
    </source>
</evidence>
<dbReference type="InterPro" id="IPR001138">
    <property type="entry name" value="Zn2Cys6_DnaBD"/>
</dbReference>
<evidence type="ECO:0000256" key="2">
    <source>
        <dbReference type="ARBA" id="ARBA00022723"/>
    </source>
</evidence>
<dbReference type="GO" id="GO:0008270">
    <property type="term" value="F:zinc ion binding"/>
    <property type="evidence" value="ECO:0007669"/>
    <property type="project" value="InterPro"/>
</dbReference>
<feature type="domain" description="Zn(2)-C6 fungal-type" evidence="4">
    <location>
        <begin position="8"/>
        <end position="38"/>
    </location>
</feature>
<dbReference type="Proteomes" id="UP000700596">
    <property type="component" value="Unassembled WGS sequence"/>
</dbReference>
<dbReference type="CDD" id="cd00067">
    <property type="entry name" value="GAL4"/>
    <property type="match status" value="2"/>
</dbReference>
<dbReference type="SMART" id="SM00066">
    <property type="entry name" value="GAL4"/>
    <property type="match status" value="2"/>
</dbReference>